<feature type="domain" description="HTH tetR-type" evidence="5">
    <location>
        <begin position="14"/>
        <end position="74"/>
    </location>
</feature>
<evidence type="ECO:0000256" key="4">
    <source>
        <dbReference type="PROSITE-ProRule" id="PRU00335"/>
    </source>
</evidence>
<accession>A0ABS0XIM6</accession>
<dbReference type="InterPro" id="IPR001647">
    <property type="entry name" value="HTH_TetR"/>
</dbReference>
<dbReference type="RefSeq" id="WP_190117129.1">
    <property type="nucleotide sequence ID" value="NZ_BMVR01000007.1"/>
</dbReference>
<evidence type="ECO:0000256" key="2">
    <source>
        <dbReference type="ARBA" id="ARBA00023125"/>
    </source>
</evidence>
<proteinExistence type="predicted"/>
<dbReference type="Proteomes" id="UP000634780">
    <property type="component" value="Unassembled WGS sequence"/>
</dbReference>
<sequence>MSPKPMARPGGRSARVQASVHAAVRELEAERGREALTVPLVAARAGVTPSTIYRRWGDLQELLSDVAVERLRPDTEPADHGALRADLTAWAEQFLDEMSSTAGRAYIRDALLGDPDGGNAGQCSAYAAAQVDLVLDRARERGENGAGGEGGEADAPAREAVMDHVVAPIMYRILFRPEGLSTVYARELVARALDGLPD</sequence>
<dbReference type="Pfam" id="PF16859">
    <property type="entry name" value="TetR_C_11"/>
    <property type="match status" value="1"/>
</dbReference>
<feature type="DNA-binding region" description="H-T-H motif" evidence="4">
    <location>
        <begin position="37"/>
        <end position="56"/>
    </location>
</feature>
<name>A0ABS0XIM6_9ACTN</name>
<reference evidence="6 7" key="1">
    <citation type="submission" date="2020-12" db="EMBL/GenBank/DDBJ databases">
        <title>Streptomyces typhae sp. nov., a novel endophytic actinomycete isolated from the root of cattail pollen (Typha angustifolia L.).</title>
        <authorList>
            <person name="Peng C."/>
            <person name="Liu C."/>
        </authorList>
    </citation>
    <scope>NUCLEOTIDE SEQUENCE [LARGE SCALE GENOMIC DNA]</scope>
    <source>
        <strain evidence="6 7">JCM 4753</strain>
    </source>
</reference>
<dbReference type="PANTHER" id="PTHR30055:SF148">
    <property type="entry name" value="TETR-FAMILY TRANSCRIPTIONAL REGULATOR"/>
    <property type="match status" value="1"/>
</dbReference>
<dbReference type="InterPro" id="IPR036271">
    <property type="entry name" value="Tet_transcr_reg_TetR-rel_C_sf"/>
</dbReference>
<keyword evidence="3" id="KW-0804">Transcription</keyword>
<evidence type="ECO:0000313" key="7">
    <source>
        <dbReference type="Proteomes" id="UP000634780"/>
    </source>
</evidence>
<dbReference type="EMBL" id="JAEKOZ010000043">
    <property type="protein sequence ID" value="MBJ3812764.1"/>
    <property type="molecule type" value="Genomic_DNA"/>
</dbReference>
<dbReference type="SUPFAM" id="SSF46689">
    <property type="entry name" value="Homeodomain-like"/>
    <property type="match status" value="1"/>
</dbReference>
<dbReference type="InterPro" id="IPR011075">
    <property type="entry name" value="TetR_C"/>
</dbReference>
<dbReference type="PANTHER" id="PTHR30055">
    <property type="entry name" value="HTH-TYPE TRANSCRIPTIONAL REGULATOR RUTR"/>
    <property type="match status" value="1"/>
</dbReference>
<dbReference type="Gene3D" id="1.10.357.10">
    <property type="entry name" value="Tetracycline Repressor, domain 2"/>
    <property type="match status" value="1"/>
</dbReference>
<dbReference type="InterPro" id="IPR050109">
    <property type="entry name" value="HTH-type_TetR-like_transc_reg"/>
</dbReference>
<protein>
    <submittedName>
        <fullName evidence="6">TetR/AcrR family transcriptional regulator</fullName>
    </submittedName>
</protein>
<comment type="caution">
    <text evidence="6">The sequence shown here is derived from an EMBL/GenBank/DDBJ whole genome shotgun (WGS) entry which is preliminary data.</text>
</comment>
<gene>
    <name evidence="6" type="ORF">JGB26_37820</name>
</gene>
<keyword evidence="7" id="KW-1185">Reference proteome</keyword>
<evidence type="ECO:0000313" key="6">
    <source>
        <dbReference type="EMBL" id="MBJ3812764.1"/>
    </source>
</evidence>
<evidence type="ECO:0000256" key="1">
    <source>
        <dbReference type="ARBA" id="ARBA00023015"/>
    </source>
</evidence>
<evidence type="ECO:0000259" key="5">
    <source>
        <dbReference type="PROSITE" id="PS50977"/>
    </source>
</evidence>
<keyword evidence="1" id="KW-0805">Transcription regulation</keyword>
<keyword evidence="2 4" id="KW-0238">DNA-binding</keyword>
<dbReference type="InterPro" id="IPR009057">
    <property type="entry name" value="Homeodomain-like_sf"/>
</dbReference>
<dbReference type="PROSITE" id="PS50977">
    <property type="entry name" value="HTH_TETR_2"/>
    <property type="match status" value="1"/>
</dbReference>
<evidence type="ECO:0000256" key="3">
    <source>
        <dbReference type="ARBA" id="ARBA00023163"/>
    </source>
</evidence>
<dbReference type="SUPFAM" id="SSF48498">
    <property type="entry name" value="Tetracyclin repressor-like, C-terminal domain"/>
    <property type="match status" value="1"/>
</dbReference>
<dbReference type="Gene3D" id="1.10.10.60">
    <property type="entry name" value="Homeodomain-like"/>
    <property type="match status" value="1"/>
</dbReference>
<dbReference type="Pfam" id="PF00440">
    <property type="entry name" value="TetR_N"/>
    <property type="match status" value="1"/>
</dbReference>
<organism evidence="6 7">
    <name type="scientific">Streptomyces flavofungini</name>
    <dbReference type="NCBI Taxonomy" id="68200"/>
    <lineage>
        <taxon>Bacteria</taxon>
        <taxon>Bacillati</taxon>
        <taxon>Actinomycetota</taxon>
        <taxon>Actinomycetes</taxon>
        <taxon>Kitasatosporales</taxon>
        <taxon>Streptomycetaceae</taxon>
        <taxon>Streptomyces</taxon>
    </lineage>
</organism>